<dbReference type="InterPro" id="IPR026881">
    <property type="entry name" value="WYL_dom"/>
</dbReference>
<sequence>MPKIDNILAILWMLSPGEKITAKQISEKLEMNIRTVYRYIDTLSTSGVPIISEPGHNGGYTLLNNFIEAPLFFDLEEQTSLYHAAVFAEEAGYYGTEALNRAISKLSNYSNQGQETRVNQHLTSLEVISRISSLSKEPFLRELEKAVADGYTVKIQYDKGGEEKSKYRLVDPYRIIYWNNKWYVIGFCHLRNDIRSFRVDRIETLMLFENKFNRPEHFSARDFFMKNLLPTIEHKEEIISLIINGNTRALDDICQHWFLGHYLQERTSNQAVFLLEKDMIHTYVPYLLLPYNKSIKVIEPISLKKRLIEVLSELIKFHQV</sequence>
<dbReference type="InterPro" id="IPR051534">
    <property type="entry name" value="CBASS_pafABC_assoc_protein"/>
</dbReference>
<dbReference type="InterPro" id="IPR036390">
    <property type="entry name" value="WH_DNA-bd_sf"/>
</dbReference>
<evidence type="ECO:0000313" key="3">
    <source>
        <dbReference type="EMBL" id="MFD2212123.1"/>
    </source>
</evidence>
<organism evidence="3 4">
    <name type="scientific">Metabacillus endolithicus</name>
    <dbReference type="NCBI Taxonomy" id="1535204"/>
    <lineage>
        <taxon>Bacteria</taxon>
        <taxon>Bacillati</taxon>
        <taxon>Bacillota</taxon>
        <taxon>Bacilli</taxon>
        <taxon>Bacillales</taxon>
        <taxon>Bacillaceae</taxon>
        <taxon>Metabacillus</taxon>
    </lineage>
</organism>
<dbReference type="Proteomes" id="UP001597318">
    <property type="component" value="Unassembled WGS sequence"/>
</dbReference>
<dbReference type="Gene3D" id="1.10.10.10">
    <property type="entry name" value="Winged helix-like DNA-binding domain superfamily/Winged helix DNA-binding domain"/>
    <property type="match status" value="1"/>
</dbReference>
<feature type="domain" description="WYL" evidence="2">
    <location>
        <begin position="139"/>
        <end position="205"/>
    </location>
</feature>
<evidence type="ECO:0000313" key="4">
    <source>
        <dbReference type="Proteomes" id="UP001597318"/>
    </source>
</evidence>
<proteinExistence type="predicted"/>
<protein>
    <submittedName>
        <fullName evidence="3">Helix-turn-helix transcriptional regulator</fullName>
    </submittedName>
</protein>
<dbReference type="PANTHER" id="PTHR34580">
    <property type="match status" value="1"/>
</dbReference>
<reference evidence="4" key="1">
    <citation type="journal article" date="2019" name="Int. J. Syst. Evol. Microbiol.">
        <title>The Global Catalogue of Microorganisms (GCM) 10K type strain sequencing project: providing services to taxonomists for standard genome sequencing and annotation.</title>
        <authorList>
            <consortium name="The Broad Institute Genomics Platform"/>
            <consortium name="The Broad Institute Genome Sequencing Center for Infectious Disease"/>
            <person name="Wu L."/>
            <person name="Ma J."/>
        </authorList>
    </citation>
    <scope>NUCLEOTIDE SEQUENCE [LARGE SCALE GENOMIC DNA]</scope>
    <source>
        <strain evidence="4">CGMCC 1.15474</strain>
    </source>
</reference>
<feature type="domain" description="Helix-turn-helix type 11" evidence="1">
    <location>
        <begin position="8"/>
        <end position="60"/>
    </location>
</feature>
<name>A0ABW5BTG6_9BACI</name>
<dbReference type="InterPro" id="IPR013196">
    <property type="entry name" value="HTH_11"/>
</dbReference>
<dbReference type="PROSITE" id="PS52050">
    <property type="entry name" value="WYL"/>
    <property type="match status" value="1"/>
</dbReference>
<dbReference type="Pfam" id="PF08279">
    <property type="entry name" value="HTH_11"/>
    <property type="match status" value="1"/>
</dbReference>
<dbReference type="EMBL" id="JBHUIK010000001">
    <property type="protein sequence ID" value="MFD2212123.1"/>
    <property type="molecule type" value="Genomic_DNA"/>
</dbReference>
<keyword evidence="4" id="KW-1185">Reference proteome</keyword>
<comment type="caution">
    <text evidence="3">The sequence shown here is derived from an EMBL/GenBank/DDBJ whole genome shotgun (WGS) entry which is preliminary data.</text>
</comment>
<accession>A0ABW5BTG6</accession>
<evidence type="ECO:0000259" key="1">
    <source>
        <dbReference type="Pfam" id="PF08279"/>
    </source>
</evidence>
<dbReference type="SUPFAM" id="SSF46785">
    <property type="entry name" value="Winged helix' DNA-binding domain"/>
    <property type="match status" value="1"/>
</dbReference>
<dbReference type="RefSeq" id="WP_379049337.1">
    <property type="nucleotide sequence ID" value="NZ_JBHUIK010000001.1"/>
</dbReference>
<dbReference type="Pfam" id="PF13280">
    <property type="entry name" value="WYL"/>
    <property type="match status" value="1"/>
</dbReference>
<dbReference type="InterPro" id="IPR036388">
    <property type="entry name" value="WH-like_DNA-bd_sf"/>
</dbReference>
<gene>
    <name evidence="3" type="ORF">ACFSKK_00175</name>
</gene>
<dbReference type="PANTHER" id="PTHR34580:SF3">
    <property type="entry name" value="PROTEIN PAFB"/>
    <property type="match status" value="1"/>
</dbReference>
<evidence type="ECO:0000259" key="2">
    <source>
        <dbReference type="Pfam" id="PF13280"/>
    </source>
</evidence>